<comment type="caution">
    <text evidence="1">The sequence shown here is derived from an EMBL/GenBank/DDBJ whole genome shotgun (WGS) entry which is preliminary data.</text>
</comment>
<protein>
    <recommendedName>
        <fullName evidence="3">EcsC family protein</fullName>
    </recommendedName>
</protein>
<dbReference type="Proteomes" id="UP000292373">
    <property type="component" value="Unassembled WGS sequence"/>
</dbReference>
<dbReference type="EMBL" id="SDMQ01000009">
    <property type="protein sequence ID" value="TBT84047.1"/>
    <property type="molecule type" value="Genomic_DNA"/>
</dbReference>
<reference evidence="1 2" key="1">
    <citation type="submission" date="2019-01" db="EMBL/GenBank/DDBJ databases">
        <title>Lactibacter flavus gen. nov., sp. nov., a novel bacterium of the family Propionibacteriaceae isolated from raw milk and dairy products.</title>
        <authorList>
            <person name="Huptas C."/>
            <person name="Wenning M."/>
            <person name="Breitenwieser F."/>
            <person name="Doll E."/>
            <person name="Von Neubeck M."/>
            <person name="Busse H.-J."/>
            <person name="Scherer S."/>
        </authorList>
    </citation>
    <scope>NUCLEOTIDE SEQUENCE [LARGE SCALE GENOMIC DNA]</scope>
    <source>
        <strain evidence="1 2">KCTC 33808</strain>
    </source>
</reference>
<evidence type="ECO:0000313" key="1">
    <source>
        <dbReference type="EMBL" id="TBT84047.1"/>
    </source>
</evidence>
<dbReference type="OrthoDB" id="1425703at2"/>
<accession>A0A4Q9KE94</accession>
<dbReference type="AlphaFoldDB" id="A0A4Q9KE94"/>
<sequence length="228" mass="23618">MFRRDEEIAITRSALDEANDPTGNDDAITNLIKQLTGVGIEGVIGFPGARAVADKALAKSNGDVEAAVDAVVRQHLVGGAAGGFLTSLGGFLTMVVAIPANVFEFYVQATRMTAAVAHLRGHDLADPRIRTAVLLSLVGSDSSDILAKAGVSVGTSAALNVAGKNLPKSALMVIQKAVGFRILRSVGERLFARVGKLVPIAGGVFGAGIDLAMMKRIGDQARAEFPRA</sequence>
<name>A0A4Q9KE94_9ACTN</name>
<keyword evidence="2" id="KW-1185">Reference proteome</keyword>
<organism evidence="1 2">
    <name type="scientific">Propioniciclava sinopodophylli</name>
    <dbReference type="NCBI Taxonomy" id="1837344"/>
    <lineage>
        <taxon>Bacteria</taxon>
        <taxon>Bacillati</taxon>
        <taxon>Actinomycetota</taxon>
        <taxon>Actinomycetes</taxon>
        <taxon>Propionibacteriales</taxon>
        <taxon>Propionibacteriaceae</taxon>
        <taxon>Propioniciclava</taxon>
    </lineage>
</organism>
<proteinExistence type="predicted"/>
<evidence type="ECO:0000313" key="2">
    <source>
        <dbReference type="Proteomes" id="UP000292373"/>
    </source>
</evidence>
<evidence type="ECO:0008006" key="3">
    <source>
        <dbReference type="Google" id="ProtNLM"/>
    </source>
</evidence>
<gene>
    <name evidence="1" type="ORF">ET989_09695</name>
</gene>